<reference evidence="1" key="1">
    <citation type="journal article" date="2004" name="Nature">
        <title>Genome duplication in the teleost fish Tetraodon nigroviridis reveals the early vertebrate proto-karyotype.</title>
        <authorList>
            <person name="Jaillon O."/>
            <person name="Aury J.-M."/>
            <person name="Brunet F."/>
            <person name="Petit J.-L."/>
            <person name="Stange-Thomann N."/>
            <person name="Mauceli E."/>
            <person name="Bouneau L."/>
            <person name="Fischer C."/>
            <person name="Ozouf-Costaz C."/>
            <person name="Bernot A."/>
            <person name="Nicaud S."/>
            <person name="Jaffe D."/>
            <person name="Fisher S."/>
            <person name="Lutfalla G."/>
            <person name="Dossat C."/>
            <person name="Segurens B."/>
            <person name="Dasilva C."/>
            <person name="Salanoubat M."/>
            <person name="Levy M."/>
            <person name="Boudet N."/>
            <person name="Castellano S."/>
            <person name="Anthouard V."/>
            <person name="Jubin C."/>
            <person name="Castelli V."/>
            <person name="Katinka M."/>
            <person name="Vacherie B."/>
            <person name="Biemont C."/>
            <person name="Skalli Z."/>
            <person name="Cattolico L."/>
            <person name="Poulain J."/>
            <person name="De Berardinis V."/>
            <person name="Cruaud C."/>
            <person name="Duprat S."/>
            <person name="Brottier P."/>
            <person name="Coutanceau J.-P."/>
            <person name="Gouzy J."/>
            <person name="Parra G."/>
            <person name="Lardier G."/>
            <person name="Chapple C."/>
            <person name="McKernan K.J."/>
            <person name="McEwan P."/>
            <person name="Bosak S."/>
            <person name="Kellis M."/>
            <person name="Volff J.-N."/>
            <person name="Guigo R."/>
            <person name="Zody M.C."/>
            <person name="Mesirov J."/>
            <person name="Lindblad-Toh K."/>
            <person name="Birren B."/>
            <person name="Nusbaum C."/>
            <person name="Kahn D."/>
            <person name="Robinson-Rechavi M."/>
            <person name="Laudet V."/>
            <person name="Schachter V."/>
            <person name="Quetier F."/>
            <person name="Saurin W."/>
            <person name="Scarpelli C."/>
            <person name="Wincker P."/>
            <person name="Lander E.S."/>
            <person name="Weissenbach J."/>
            <person name="Roest Crollius H."/>
        </authorList>
    </citation>
    <scope>NUCLEOTIDE SEQUENCE [LARGE SCALE GENOMIC DNA]</scope>
</reference>
<dbReference type="KEGG" id="tng:GSTEN00038193G001"/>
<sequence length="33" mass="3591">SGITAGIHLCWKLWNITQSLSVDSTLTCTSPTR</sequence>
<reference evidence="1" key="2">
    <citation type="submission" date="2004-02" db="EMBL/GenBank/DDBJ databases">
        <authorList>
            <consortium name="Genoscope"/>
            <consortium name="Whitehead Institute Centre for Genome Research"/>
        </authorList>
    </citation>
    <scope>NUCLEOTIDE SEQUENCE</scope>
</reference>
<gene>
    <name evidence="1" type="ORF">GSTENG00038193001</name>
</gene>
<protein>
    <submittedName>
        <fullName evidence="1">(spotted green pufferfish) hypothetical protein</fullName>
    </submittedName>
</protein>
<feature type="non-terminal residue" evidence="1">
    <location>
        <position position="1"/>
    </location>
</feature>
<accession>Q4RDG2</accession>
<dbReference type="AlphaFoldDB" id="Q4RDG2"/>
<dbReference type="EMBL" id="CAAE01016558">
    <property type="protein sequence ID" value="CAG13570.1"/>
    <property type="molecule type" value="Genomic_DNA"/>
</dbReference>
<evidence type="ECO:0000313" key="1">
    <source>
        <dbReference type="EMBL" id="CAG13570.1"/>
    </source>
</evidence>
<comment type="caution">
    <text evidence="1">The sequence shown here is derived from an EMBL/GenBank/DDBJ whole genome shotgun (WGS) entry which is preliminary data.</text>
</comment>
<organism evidence="1">
    <name type="scientific">Tetraodon nigroviridis</name>
    <name type="common">Spotted green pufferfish</name>
    <name type="synonym">Chelonodon nigroviridis</name>
    <dbReference type="NCBI Taxonomy" id="99883"/>
    <lineage>
        <taxon>Eukaryota</taxon>
        <taxon>Metazoa</taxon>
        <taxon>Chordata</taxon>
        <taxon>Craniata</taxon>
        <taxon>Vertebrata</taxon>
        <taxon>Euteleostomi</taxon>
        <taxon>Actinopterygii</taxon>
        <taxon>Neopterygii</taxon>
        <taxon>Teleostei</taxon>
        <taxon>Neoteleostei</taxon>
        <taxon>Acanthomorphata</taxon>
        <taxon>Eupercaria</taxon>
        <taxon>Tetraodontiformes</taxon>
        <taxon>Tetradontoidea</taxon>
        <taxon>Tetraodontidae</taxon>
        <taxon>Tetraodon</taxon>
    </lineage>
</organism>
<name>Q4RDG2_TETNG</name>
<proteinExistence type="predicted"/>